<dbReference type="AlphaFoldDB" id="A0AAI8VGI4"/>
<dbReference type="EMBL" id="CAUWAG010000006">
    <property type="protein sequence ID" value="CAJ2504490.1"/>
    <property type="molecule type" value="Genomic_DNA"/>
</dbReference>
<name>A0AAI8VGI4_9PEZI</name>
<keyword evidence="2" id="KW-1185">Reference proteome</keyword>
<proteinExistence type="predicted"/>
<evidence type="ECO:0000313" key="1">
    <source>
        <dbReference type="EMBL" id="CAJ2504490.1"/>
    </source>
</evidence>
<comment type="caution">
    <text evidence="1">The sequence shown here is derived from an EMBL/GenBank/DDBJ whole genome shotgun (WGS) entry which is preliminary data.</text>
</comment>
<evidence type="ECO:0000313" key="2">
    <source>
        <dbReference type="Proteomes" id="UP001295740"/>
    </source>
</evidence>
<protein>
    <submittedName>
        <fullName evidence="1">Uu.00g118840.m01.CDS01</fullName>
    </submittedName>
</protein>
<organism evidence="1 2">
    <name type="scientific">Anthostomella pinea</name>
    <dbReference type="NCBI Taxonomy" id="933095"/>
    <lineage>
        <taxon>Eukaryota</taxon>
        <taxon>Fungi</taxon>
        <taxon>Dikarya</taxon>
        <taxon>Ascomycota</taxon>
        <taxon>Pezizomycotina</taxon>
        <taxon>Sordariomycetes</taxon>
        <taxon>Xylariomycetidae</taxon>
        <taxon>Xylariales</taxon>
        <taxon>Xylariaceae</taxon>
        <taxon>Anthostomella</taxon>
    </lineage>
</organism>
<dbReference type="Proteomes" id="UP001295740">
    <property type="component" value="Unassembled WGS sequence"/>
</dbReference>
<reference evidence="1" key="1">
    <citation type="submission" date="2023-10" db="EMBL/GenBank/DDBJ databases">
        <authorList>
            <person name="Hackl T."/>
        </authorList>
    </citation>
    <scope>NUCLEOTIDE SEQUENCE</scope>
</reference>
<sequence length="235" mass="26679">MTAPRRIIGPSQSTVGAAAPGALTLATGSYRLHPVPQENYQGNFMAPENRSADITDAQSVSLWLWNLPLHVAYHKLLSAIRNIGPIFQTYINGPNEEFPHTCAAKLTFLDKDSTNRMLEMIRAKNLMVRGMVAEGRLYRIKVAPRPRRSESRVIEVTGPKEVVRMEVLERIWRGITYQLDEVLVLSEKEDSRTLEVRFGSYRRQAESARKAIYQHKDDAAFSGTQARLWAQVRSR</sequence>
<gene>
    <name evidence="1" type="ORF">KHLLAP_LOCUS4958</name>
</gene>
<accession>A0AAI8VGI4</accession>